<evidence type="ECO:0000256" key="4">
    <source>
        <dbReference type="PROSITE-ProRule" id="PRU00042"/>
    </source>
</evidence>
<evidence type="ECO:0000256" key="2">
    <source>
        <dbReference type="ARBA" id="ARBA00023155"/>
    </source>
</evidence>
<feature type="region of interest" description="Disordered" evidence="6">
    <location>
        <begin position="381"/>
        <end position="405"/>
    </location>
</feature>
<comment type="subcellular location">
    <subcellularLocation>
        <location evidence="5">Nucleus</location>
    </subcellularLocation>
</comment>
<feature type="compositionally biased region" description="Polar residues" evidence="6">
    <location>
        <begin position="32"/>
        <end position="41"/>
    </location>
</feature>
<dbReference type="PANTHER" id="PTHR11850">
    <property type="entry name" value="HOMEOBOX PROTEIN TRANSCRIPTION FACTORS"/>
    <property type="match status" value="1"/>
</dbReference>
<feature type="DNA-binding region" description="Homeobox" evidence="5">
    <location>
        <begin position="188"/>
        <end position="250"/>
    </location>
</feature>
<accession>A0ABQ8FYC6</accession>
<keyword evidence="4" id="KW-0862">Zinc</keyword>
<feature type="compositionally biased region" description="Basic and acidic residues" evidence="6">
    <location>
        <begin position="272"/>
        <end position="282"/>
    </location>
</feature>
<proteinExistence type="predicted"/>
<dbReference type="SMART" id="SM00355">
    <property type="entry name" value="ZnF_C2H2"/>
    <property type="match status" value="3"/>
</dbReference>
<feature type="compositionally biased region" description="Basic and acidic residues" evidence="6">
    <location>
        <begin position="214"/>
        <end position="226"/>
    </location>
</feature>
<dbReference type="SMART" id="SM00389">
    <property type="entry name" value="HOX"/>
    <property type="match status" value="1"/>
</dbReference>
<dbReference type="Pfam" id="PF03221">
    <property type="entry name" value="HTH_Tnp_Tc5"/>
    <property type="match status" value="1"/>
</dbReference>
<feature type="domain" description="C2H2-type" evidence="8">
    <location>
        <begin position="411"/>
        <end position="439"/>
    </location>
</feature>
<evidence type="ECO:0000259" key="8">
    <source>
        <dbReference type="PROSITE" id="PS50157"/>
    </source>
</evidence>
<evidence type="ECO:0000256" key="1">
    <source>
        <dbReference type="ARBA" id="ARBA00023125"/>
    </source>
</evidence>
<dbReference type="InterPro" id="IPR013087">
    <property type="entry name" value="Znf_C2H2_type"/>
</dbReference>
<dbReference type="InterPro" id="IPR008422">
    <property type="entry name" value="KN_HD"/>
</dbReference>
<dbReference type="PROSITE" id="PS00028">
    <property type="entry name" value="ZINC_FINGER_C2H2_1"/>
    <property type="match status" value="1"/>
</dbReference>
<keyword evidence="1 5" id="KW-0238">DNA-binding</keyword>
<evidence type="ECO:0000256" key="6">
    <source>
        <dbReference type="SAM" id="MobiDB-lite"/>
    </source>
</evidence>
<dbReference type="PROSITE" id="PS50157">
    <property type="entry name" value="ZINC_FINGER_C2H2_2"/>
    <property type="match status" value="1"/>
</dbReference>
<evidence type="ECO:0000259" key="7">
    <source>
        <dbReference type="PROSITE" id="PS50071"/>
    </source>
</evidence>
<reference evidence="9 10" key="1">
    <citation type="journal article" date="2021" name="Nat. Commun.">
        <title>Genetic determinants of endophytism in the Arabidopsis root mycobiome.</title>
        <authorList>
            <person name="Mesny F."/>
            <person name="Miyauchi S."/>
            <person name="Thiergart T."/>
            <person name="Pickel B."/>
            <person name="Atanasova L."/>
            <person name="Karlsson M."/>
            <person name="Huettel B."/>
            <person name="Barry K.W."/>
            <person name="Haridas S."/>
            <person name="Chen C."/>
            <person name="Bauer D."/>
            <person name="Andreopoulos W."/>
            <person name="Pangilinan J."/>
            <person name="LaButti K."/>
            <person name="Riley R."/>
            <person name="Lipzen A."/>
            <person name="Clum A."/>
            <person name="Drula E."/>
            <person name="Henrissat B."/>
            <person name="Kohler A."/>
            <person name="Grigoriev I.V."/>
            <person name="Martin F.M."/>
            <person name="Hacquard S."/>
        </authorList>
    </citation>
    <scope>NUCLEOTIDE SEQUENCE [LARGE SCALE GENOMIC DNA]</scope>
    <source>
        <strain evidence="9 10">MPI-SDFR-AT-0080</strain>
    </source>
</reference>
<feature type="region of interest" description="Disordered" evidence="6">
    <location>
        <begin position="628"/>
        <end position="647"/>
    </location>
</feature>
<dbReference type="Gene3D" id="1.10.10.60">
    <property type="entry name" value="Homeodomain-like"/>
    <property type="match status" value="1"/>
</dbReference>
<dbReference type="CDD" id="cd00086">
    <property type="entry name" value="homeodomain"/>
    <property type="match status" value="1"/>
</dbReference>
<dbReference type="InterPro" id="IPR050224">
    <property type="entry name" value="TALE_homeobox"/>
</dbReference>
<evidence type="ECO:0008006" key="11">
    <source>
        <dbReference type="Google" id="ProtNLM"/>
    </source>
</evidence>
<feature type="compositionally biased region" description="Basic residues" evidence="6">
    <location>
        <begin position="242"/>
        <end position="252"/>
    </location>
</feature>
<dbReference type="InterPro" id="IPR009057">
    <property type="entry name" value="Homeodomain-like_sf"/>
</dbReference>
<feature type="compositionally biased region" description="Polar residues" evidence="6">
    <location>
        <begin position="320"/>
        <end position="335"/>
    </location>
</feature>
<feature type="compositionally biased region" description="Polar residues" evidence="6">
    <location>
        <begin position="228"/>
        <end position="239"/>
    </location>
</feature>
<dbReference type="EMBL" id="JAGTJR010000036">
    <property type="protein sequence ID" value="KAH7036306.1"/>
    <property type="molecule type" value="Genomic_DNA"/>
</dbReference>
<feature type="region of interest" description="Disordered" evidence="6">
    <location>
        <begin position="23"/>
        <end position="43"/>
    </location>
</feature>
<evidence type="ECO:0000313" key="9">
    <source>
        <dbReference type="EMBL" id="KAH7036306.1"/>
    </source>
</evidence>
<dbReference type="InterPro" id="IPR001356">
    <property type="entry name" value="HD"/>
</dbReference>
<keyword evidence="4" id="KW-0863">Zinc-finger</keyword>
<evidence type="ECO:0000313" key="10">
    <source>
        <dbReference type="Proteomes" id="UP000774617"/>
    </source>
</evidence>
<keyword evidence="2 5" id="KW-0371">Homeobox</keyword>
<dbReference type="SUPFAM" id="SSF46689">
    <property type="entry name" value="Homeodomain-like"/>
    <property type="match status" value="1"/>
</dbReference>
<feature type="domain" description="Homeobox" evidence="7">
    <location>
        <begin position="186"/>
        <end position="249"/>
    </location>
</feature>
<protein>
    <recommendedName>
        <fullName evidence="11">Homeobox</fullName>
    </recommendedName>
</protein>
<dbReference type="Pfam" id="PF05920">
    <property type="entry name" value="Homeobox_KN"/>
    <property type="match status" value="1"/>
</dbReference>
<feature type="compositionally biased region" description="Basic residues" evidence="6">
    <location>
        <begin position="387"/>
        <end position="396"/>
    </location>
</feature>
<sequence>MSFGGGRAHSHTMEDYFDFGEASMPDAPGFENNPNQDSQPALPTVGKCLLHPHDDGCLCTSRSTSQVDLTQPIAETADADFMATNDLNNDWTLNFSNYISRYHKPDNPCDYCRLRHLDCFLTFEGQTGCSPCNALFRTCSFDVPANQRKSRNTIDTLHHVTEDVCQEFGALTSTKTMVGIKTDEDRAARKSGIRFSRASVKILTDWIVSHSEHPYPTEEEKAELRQRTGLSESQVNNWLANARRRKKHKPKRPSSPSMQPSGAMDVPTNKSWFDKNPMERYLESPPDNEPAPWTAIQKAVRSTTPPLGEDFPESGHTSRHASSTGSGHLSHRPPSSISLEIASVNSGMSSQGESLGSIWSYTSRNSRNSGGSFGSFGSFGSVNGVRKERRRRRRPDMKKQASENDKKSKLFQCTFCTDAFKSKYDWARHEKSLHLSLEKWICAPLGPVITCTASGQRKCVFCDAIDPDKEHLETHNWSACEERSPEQRTFYRKDHLRQHMRLMHNCKLTQTMESWKSETQYIKSRCGFCRMTFETWQDRVDHLAKEFRNGAQMKDWKGCRGFDPQVALLITNAMPPYLIANEARSPNPFSASQPASLAWHTTHQPLPQANRWDNAAAAGFFHADRDGCPPPGVHTHSSSSSSLNMPQKHDLDVEDGPINATCWEILTVRLGKYAKQQLSKGVCPTDAMLQREARRILYDADDGWEQTAADNPEWLELFKKAHGLIGKEVDKREALSYIEDLGMLGDVSSYPWPGEDSTTEPLCSDWMNNEPVDLYHANMMLGGPATCSWAPAAMTATTMASTTTAEGIFDLEGLEDLSALSFNDEINRRQTWNGFPGIVSGSMSSAP</sequence>
<evidence type="ECO:0000256" key="3">
    <source>
        <dbReference type="ARBA" id="ARBA00023242"/>
    </source>
</evidence>
<gene>
    <name evidence="9" type="ORF">B0J12DRAFT_678837</name>
</gene>
<evidence type="ECO:0000256" key="5">
    <source>
        <dbReference type="PROSITE-ProRule" id="PRU00108"/>
    </source>
</evidence>
<organism evidence="9 10">
    <name type="scientific">Macrophomina phaseolina</name>
    <dbReference type="NCBI Taxonomy" id="35725"/>
    <lineage>
        <taxon>Eukaryota</taxon>
        <taxon>Fungi</taxon>
        <taxon>Dikarya</taxon>
        <taxon>Ascomycota</taxon>
        <taxon>Pezizomycotina</taxon>
        <taxon>Dothideomycetes</taxon>
        <taxon>Dothideomycetes incertae sedis</taxon>
        <taxon>Botryosphaeriales</taxon>
        <taxon>Botryosphaeriaceae</taxon>
        <taxon>Macrophomina</taxon>
    </lineage>
</organism>
<dbReference type="PROSITE" id="PS50071">
    <property type="entry name" value="HOMEOBOX_2"/>
    <property type="match status" value="1"/>
</dbReference>
<keyword evidence="3 5" id="KW-0539">Nucleus</keyword>
<keyword evidence="4" id="KW-0479">Metal-binding</keyword>
<dbReference type="Proteomes" id="UP000774617">
    <property type="component" value="Unassembled WGS sequence"/>
</dbReference>
<keyword evidence="10" id="KW-1185">Reference proteome</keyword>
<name>A0ABQ8FYC6_9PEZI</name>
<dbReference type="InterPro" id="IPR006600">
    <property type="entry name" value="HTH_CenpB_DNA-bd_dom"/>
</dbReference>
<comment type="caution">
    <text evidence="9">The sequence shown here is derived from an EMBL/GenBank/DDBJ whole genome shotgun (WGS) entry which is preliminary data.</text>
</comment>
<dbReference type="Gene3D" id="3.30.160.60">
    <property type="entry name" value="Classic Zinc Finger"/>
    <property type="match status" value="1"/>
</dbReference>
<feature type="region of interest" description="Disordered" evidence="6">
    <location>
        <begin position="214"/>
        <end position="335"/>
    </location>
</feature>